<evidence type="ECO:0000313" key="6">
    <source>
        <dbReference type="Proteomes" id="UP000242224"/>
    </source>
</evidence>
<evidence type="ECO:0000313" key="5">
    <source>
        <dbReference type="EMBL" id="OOY12637.1"/>
    </source>
</evidence>
<dbReference type="Gene3D" id="2.60.120.10">
    <property type="entry name" value="Jelly Rolls"/>
    <property type="match status" value="1"/>
</dbReference>
<accession>A0ABX3MMI2</accession>
<dbReference type="CDD" id="cd00092">
    <property type="entry name" value="HTH_CRP"/>
    <property type="match status" value="1"/>
</dbReference>
<dbReference type="PROSITE" id="PS51063">
    <property type="entry name" value="HTH_CRP_2"/>
    <property type="match status" value="1"/>
</dbReference>
<evidence type="ECO:0000256" key="3">
    <source>
        <dbReference type="ARBA" id="ARBA00023163"/>
    </source>
</evidence>
<dbReference type="Proteomes" id="UP000242224">
    <property type="component" value="Unassembled WGS sequence"/>
</dbReference>
<evidence type="ECO:0000256" key="1">
    <source>
        <dbReference type="ARBA" id="ARBA00023015"/>
    </source>
</evidence>
<dbReference type="PRINTS" id="PR00034">
    <property type="entry name" value="HTHCRP"/>
</dbReference>
<dbReference type="InterPro" id="IPR014710">
    <property type="entry name" value="RmlC-like_jellyroll"/>
</dbReference>
<feature type="domain" description="HTH crp-type" evidence="4">
    <location>
        <begin position="117"/>
        <end position="193"/>
    </location>
</feature>
<dbReference type="InterPro" id="IPR018490">
    <property type="entry name" value="cNMP-bd_dom_sf"/>
</dbReference>
<dbReference type="Pfam" id="PF00027">
    <property type="entry name" value="cNMP_binding"/>
    <property type="match status" value="1"/>
</dbReference>
<gene>
    <name evidence="5" type="ORF">BMG00_01970</name>
</gene>
<dbReference type="InterPro" id="IPR012318">
    <property type="entry name" value="HTH_CRP"/>
</dbReference>
<dbReference type="CDD" id="cd00038">
    <property type="entry name" value="CAP_ED"/>
    <property type="match status" value="1"/>
</dbReference>
<keyword evidence="3" id="KW-0804">Transcription</keyword>
<comment type="caution">
    <text evidence="5">The sequence shown here is derived from an EMBL/GenBank/DDBJ whole genome shotgun (WGS) entry which is preliminary data.</text>
</comment>
<sequence length="205" mass="23186">MAQSVSLPANARVCDAERGCSHFHLVQSGYLRMQSHSMAGRRQILGMARPGESIGPPRGGIGVYEVEAATPVRLCRFDRQTFELLLFDEPELRRALFQQSQIWLEKTRRLTWLLGALGSNARLRAILLLARDWLPWRPLEDGTGVLSLELPRQDIADYLATTQETVSRLLHQFQDEGLIEIINPRKIRLIDFERLAEGLDGLVSA</sequence>
<dbReference type="Pfam" id="PF13545">
    <property type="entry name" value="HTH_Crp_2"/>
    <property type="match status" value="1"/>
</dbReference>
<proteinExistence type="predicted"/>
<keyword evidence="1" id="KW-0805">Transcription regulation</keyword>
<dbReference type="EMBL" id="MPZS01000001">
    <property type="protein sequence ID" value="OOY12637.1"/>
    <property type="molecule type" value="Genomic_DNA"/>
</dbReference>
<dbReference type="SUPFAM" id="SSF51206">
    <property type="entry name" value="cAMP-binding domain-like"/>
    <property type="match status" value="1"/>
</dbReference>
<dbReference type="InterPro" id="IPR036388">
    <property type="entry name" value="WH-like_DNA-bd_sf"/>
</dbReference>
<dbReference type="SMART" id="SM00419">
    <property type="entry name" value="HTH_CRP"/>
    <property type="match status" value="1"/>
</dbReference>
<dbReference type="InterPro" id="IPR036390">
    <property type="entry name" value="WH_DNA-bd_sf"/>
</dbReference>
<keyword evidence="6" id="KW-1185">Reference proteome</keyword>
<keyword evidence="2" id="KW-0238">DNA-binding</keyword>
<reference evidence="5 6" key="1">
    <citation type="submission" date="2016-11" db="EMBL/GenBank/DDBJ databases">
        <title>A multilocus sequence analysis scheme for characterization of bacteria in the genus Thioclava.</title>
        <authorList>
            <person name="Liu Y."/>
            <person name="Shao Z."/>
        </authorList>
    </citation>
    <scope>NUCLEOTIDE SEQUENCE [LARGE SCALE GENOMIC DNA]</scope>
    <source>
        <strain evidence="5 6">11.10-0-13</strain>
    </source>
</reference>
<dbReference type="InterPro" id="IPR000595">
    <property type="entry name" value="cNMP-bd_dom"/>
</dbReference>
<organism evidence="5 6">
    <name type="scientific">Thioclava marina</name>
    <dbReference type="NCBI Taxonomy" id="1915077"/>
    <lineage>
        <taxon>Bacteria</taxon>
        <taxon>Pseudomonadati</taxon>
        <taxon>Pseudomonadota</taxon>
        <taxon>Alphaproteobacteria</taxon>
        <taxon>Rhodobacterales</taxon>
        <taxon>Paracoccaceae</taxon>
        <taxon>Thioclava</taxon>
    </lineage>
</organism>
<dbReference type="Gene3D" id="1.10.10.10">
    <property type="entry name" value="Winged helix-like DNA-binding domain superfamily/Winged helix DNA-binding domain"/>
    <property type="match status" value="1"/>
</dbReference>
<dbReference type="SUPFAM" id="SSF46785">
    <property type="entry name" value="Winged helix' DNA-binding domain"/>
    <property type="match status" value="1"/>
</dbReference>
<evidence type="ECO:0000259" key="4">
    <source>
        <dbReference type="PROSITE" id="PS51063"/>
    </source>
</evidence>
<name>A0ABX3MMI2_9RHOB</name>
<protein>
    <recommendedName>
        <fullName evidence="4">HTH crp-type domain-containing protein</fullName>
    </recommendedName>
</protein>
<evidence type="ECO:0000256" key="2">
    <source>
        <dbReference type="ARBA" id="ARBA00023125"/>
    </source>
</evidence>